<gene>
    <name evidence="3" type="ORF">SHKM778_02670</name>
</gene>
<dbReference type="AlphaFoldDB" id="A0AAT9H960"/>
<evidence type="ECO:0000256" key="1">
    <source>
        <dbReference type="SAM" id="MobiDB-lite"/>
    </source>
</evidence>
<keyword evidence="2" id="KW-0812">Transmembrane</keyword>
<keyword evidence="2" id="KW-0472">Membrane</keyword>
<feature type="region of interest" description="Disordered" evidence="1">
    <location>
        <begin position="1"/>
        <end position="39"/>
    </location>
</feature>
<organism evidence="3">
    <name type="scientific">Streptomyces haneummycinicus</name>
    <dbReference type="NCBI Taxonomy" id="3074435"/>
    <lineage>
        <taxon>Bacteria</taxon>
        <taxon>Bacillati</taxon>
        <taxon>Actinomycetota</taxon>
        <taxon>Actinomycetes</taxon>
        <taxon>Kitasatosporales</taxon>
        <taxon>Streptomycetaceae</taxon>
        <taxon>Streptomyces</taxon>
    </lineage>
</organism>
<feature type="region of interest" description="Disordered" evidence="1">
    <location>
        <begin position="82"/>
        <end position="138"/>
    </location>
</feature>
<accession>A0AAT9H960</accession>
<feature type="transmembrane region" description="Helical" evidence="2">
    <location>
        <begin position="55"/>
        <end position="76"/>
    </location>
</feature>
<evidence type="ECO:0000256" key="2">
    <source>
        <dbReference type="SAM" id="Phobius"/>
    </source>
</evidence>
<evidence type="ECO:0000313" key="3">
    <source>
        <dbReference type="EMBL" id="BFO13879.1"/>
    </source>
</evidence>
<proteinExistence type="predicted"/>
<reference evidence="3" key="1">
    <citation type="submission" date="2024-06" db="EMBL/GenBank/DDBJ databases">
        <authorList>
            <consortium name="consrtm"/>
            <person name="Uemura M."/>
            <person name="Terahara T."/>
        </authorList>
    </citation>
    <scope>NUCLEOTIDE SEQUENCE</scope>
    <source>
        <strain evidence="3">KM77-8</strain>
    </source>
</reference>
<keyword evidence="2" id="KW-1133">Transmembrane helix</keyword>
<protein>
    <recommendedName>
        <fullName evidence="4">Serine/threonine protein kinase</fullName>
    </recommendedName>
</protein>
<dbReference type="EMBL" id="AP035768">
    <property type="protein sequence ID" value="BFO13879.1"/>
    <property type="molecule type" value="Genomic_DNA"/>
</dbReference>
<evidence type="ECO:0008006" key="4">
    <source>
        <dbReference type="Google" id="ProtNLM"/>
    </source>
</evidence>
<name>A0AAT9H960_9ACTN</name>
<sequence>MPRPGPGAGTVRAPQPPAYGHPYSGGHGAGQTPAYGPPPYVPAAPAPLRDSRSTVLLVAIALVVALAAGGTVYALMNGGDTGHRAGGDPTPPPTSAGAPESTAPDDPSPADRPSTSAPADGTVPAGYLGQWSTTIDNASGEHTRTLTIQQGKVGDTVMSLVADGPAGSGTYHCVFEARLTADPGSGDRLELGASSVTVGEPRSSCTPGAASTITLLSGDSLQRVTTGTGEQLTYTRD</sequence>
<reference evidence="3" key="2">
    <citation type="submission" date="2024-07" db="EMBL/GenBank/DDBJ databases">
        <title>Streptomyces haneummycinica sp. nov., a new antibiotic-producing actinobacterium isolated from marine sediment.</title>
        <authorList>
            <person name="Uemura M."/>
            <person name="Hamada M."/>
            <person name="Hirano S."/>
            <person name="Kobayashi K."/>
            <person name="Ohshiro T."/>
            <person name="Kobayashi T."/>
            <person name="Terahara T."/>
        </authorList>
    </citation>
    <scope>NUCLEOTIDE SEQUENCE</scope>
    <source>
        <strain evidence="3">KM77-8</strain>
    </source>
</reference>
<feature type="compositionally biased region" description="Low complexity" evidence="1">
    <location>
        <begin position="98"/>
        <end position="120"/>
    </location>
</feature>